<dbReference type="NCBIfam" id="NF041497">
    <property type="entry name" value="MobV"/>
    <property type="match status" value="1"/>
</dbReference>
<dbReference type="EMBL" id="AB859731">
    <property type="protein sequence ID" value="BAO65701.1"/>
    <property type="molecule type" value="Genomic_DNA"/>
</dbReference>
<keyword evidence="2" id="KW-0175">Coiled coil</keyword>
<feature type="coiled-coil region" evidence="2">
    <location>
        <begin position="263"/>
        <end position="290"/>
    </location>
</feature>
<geneLocation type="plasmid" evidence="4">
    <name>pIB07</name>
</geneLocation>
<feature type="region of interest" description="Disordered" evidence="3">
    <location>
        <begin position="1"/>
        <end position="32"/>
    </location>
</feature>
<evidence type="ECO:0000256" key="1">
    <source>
        <dbReference type="ARBA" id="ARBA00010657"/>
    </source>
</evidence>
<accession>X5IY45</accession>
<evidence type="ECO:0000313" key="4">
    <source>
        <dbReference type="EMBL" id="BAO65701.1"/>
    </source>
</evidence>
<feature type="coiled-coil region" evidence="2">
    <location>
        <begin position="178"/>
        <end position="219"/>
    </location>
</feature>
<feature type="compositionally biased region" description="Basic and acidic residues" evidence="3">
    <location>
        <begin position="320"/>
        <end position="329"/>
    </location>
</feature>
<dbReference type="InterPro" id="IPR001668">
    <property type="entry name" value="Mob_Pre"/>
</dbReference>
<dbReference type="Gene3D" id="3.30.930.30">
    <property type="match status" value="1"/>
</dbReference>
<proteinExistence type="inferred from homology"/>
<dbReference type="AlphaFoldDB" id="X5IY45"/>
<sequence>MKKMKKDNLFGLQKHNQRESENHNNKDIDKNKSDLNYDLVNENKINLSEKVFDLIEKIRESEKAIRKDAVLLDEFIISSDRDFFKNMNENEIKKFFETSKQFFAERYGEENIISANVHLDETTPHMHLDVCPLRNGRLQSKNIFTRNELRNIQEELPKTLKNNGFEIERGVKGSTQKHIDIQTLKAREEKKLKELKEKNKEIELKIASRKEKLEEVKDLDFQIKSKKTVLNNLNQGNDCLDEDIKYKLDGFDVKMDYVEFRKFQTQIASIKKVKKENEDLKNENSIVHKKCSDLRKSQEEVSSRFTNWIDNTYKHMSLDSREQFKRRGSESLANGSTGNYDEDSTLDKSVMDSKAFNEDVYIKCANEKENALKEPKMSSNGFEIDW</sequence>
<organism evidence="4">
    <name type="scientific">Clostridium botulinum</name>
    <dbReference type="NCBI Taxonomy" id="1491"/>
    <lineage>
        <taxon>Bacteria</taxon>
        <taxon>Bacillati</taxon>
        <taxon>Bacillota</taxon>
        <taxon>Clostridia</taxon>
        <taxon>Eubacteriales</taxon>
        <taxon>Clostridiaceae</taxon>
        <taxon>Clostridium</taxon>
    </lineage>
</organism>
<keyword evidence="4" id="KW-0614">Plasmid</keyword>
<feature type="compositionally biased region" description="Basic and acidic residues" evidence="3">
    <location>
        <begin position="16"/>
        <end position="32"/>
    </location>
</feature>
<comment type="similarity">
    <text evidence="1">Belongs to the plasmid mobilization pre family.</text>
</comment>
<dbReference type="GO" id="GO:0006310">
    <property type="term" value="P:DNA recombination"/>
    <property type="evidence" value="ECO:0007669"/>
    <property type="project" value="InterPro"/>
</dbReference>
<evidence type="ECO:0000256" key="2">
    <source>
        <dbReference type="SAM" id="Coils"/>
    </source>
</evidence>
<gene>
    <name evidence="4" type="primary">IB07_05</name>
</gene>
<feature type="region of interest" description="Disordered" evidence="3">
    <location>
        <begin position="320"/>
        <end position="345"/>
    </location>
</feature>
<dbReference type="CDD" id="cd17242">
    <property type="entry name" value="MobM_relaxase"/>
    <property type="match status" value="1"/>
</dbReference>
<protein>
    <submittedName>
        <fullName evidence="4">Plasmid recombination enzyme</fullName>
    </submittedName>
</protein>
<evidence type="ECO:0000256" key="3">
    <source>
        <dbReference type="SAM" id="MobiDB-lite"/>
    </source>
</evidence>
<name>X5IY45_CLOBO</name>
<dbReference type="Pfam" id="PF01076">
    <property type="entry name" value="Mob_Pre"/>
    <property type="match status" value="1"/>
</dbReference>
<dbReference type="GO" id="GO:0003677">
    <property type="term" value="F:DNA binding"/>
    <property type="evidence" value="ECO:0007669"/>
    <property type="project" value="InterPro"/>
</dbReference>
<reference evidence="4" key="1">
    <citation type="journal article" date="2014" name="Appl. Environ. Microbiol.">
        <title>Genetic characterization and comparison of Clostridium botulinum isolates from botulism cases in Japan between 2006 and 2011.</title>
        <authorList>
            <person name="Kenri T."/>
            <person name="Sekizuka T."/>
            <person name="Yamamoto A."/>
            <person name="Iwaki M."/>
            <person name="Komiya T."/>
            <person name="Hatakeyama T."/>
            <person name="Nakajima H."/>
            <person name="Takahashi M."/>
            <person name="Kuroda M."/>
            <person name="Shibayama K."/>
        </authorList>
    </citation>
    <scope>NUCLEOTIDE SEQUENCE</scope>
    <source>
        <strain evidence="4">Ibaraki2007</strain>
        <plasmid evidence="4">pIB07</plasmid>
    </source>
</reference>